<gene>
    <name evidence="3" type="ORF">EGW08_004322</name>
</gene>
<sequence>MGSPVTQIPKERLSASPVALLSSPERRTCKSLASELLTSLDAPTIDCGRIVLLEKLDDGVDSGTKARQFRSRSSSWGRKRKGNNSRKPEVRRVSESCIRLPEVKSVIGGTGVTSSSSESHSLATLSLNFHKPHVRSREPDRERCEPDFRFGAAPCRLCVPCRLLGDAVCGLDLDMLLLLSLAVMVVESLPAGVPLPLLLLLLMMLLTALVMAALDDDDDEEAAAVELLAVVVVAAAEAVLMLVASLPSVRTMTGWFVSDDDDDDERGPLEETAGGAMEDDVTPTLPEPALLDTAEGTIVDDGAECGTDDDDDDAGADNDDADCVAEGSDEDDGADAVFAAAAAASD</sequence>
<proteinExistence type="predicted"/>
<comment type="caution">
    <text evidence="3">The sequence shown here is derived from an EMBL/GenBank/DDBJ whole genome shotgun (WGS) entry which is preliminary data.</text>
</comment>
<keyword evidence="2" id="KW-0812">Transmembrane</keyword>
<organism evidence="3 4">
    <name type="scientific">Elysia chlorotica</name>
    <name type="common">Eastern emerald elysia</name>
    <name type="synonym">Sea slug</name>
    <dbReference type="NCBI Taxonomy" id="188477"/>
    <lineage>
        <taxon>Eukaryota</taxon>
        <taxon>Metazoa</taxon>
        <taxon>Spiralia</taxon>
        <taxon>Lophotrochozoa</taxon>
        <taxon>Mollusca</taxon>
        <taxon>Gastropoda</taxon>
        <taxon>Heterobranchia</taxon>
        <taxon>Euthyneura</taxon>
        <taxon>Panpulmonata</taxon>
        <taxon>Sacoglossa</taxon>
        <taxon>Placobranchoidea</taxon>
        <taxon>Plakobranchidae</taxon>
        <taxon>Elysia</taxon>
    </lineage>
</organism>
<keyword evidence="4" id="KW-1185">Reference proteome</keyword>
<evidence type="ECO:0000313" key="4">
    <source>
        <dbReference type="Proteomes" id="UP000271974"/>
    </source>
</evidence>
<dbReference type="EMBL" id="RQTK01000097">
    <property type="protein sequence ID" value="RUS87906.1"/>
    <property type="molecule type" value="Genomic_DNA"/>
</dbReference>
<dbReference type="AlphaFoldDB" id="A0A3S0ZWQ7"/>
<protein>
    <submittedName>
        <fullName evidence="3">Uncharacterized protein</fullName>
    </submittedName>
</protein>
<feature type="compositionally biased region" description="Acidic residues" evidence="1">
    <location>
        <begin position="301"/>
        <end position="332"/>
    </location>
</feature>
<accession>A0A3S0ZWQ7</accession>
<keyword evidence="2" id="KW-0472">Membrane</keyword>
<evidence type="ECO:0000313" key="3">
    <source>
        <dbReference type="EMBL" id="RUS87906.1"/>
    </source>
</evidence>
<reference evidence="3 4" key="1">
    <citation type="submission" date="2019-01" db="EMBL/GenBank/DDBJ databases">
        <title>A draft genome assembly of the solar-powered sea slug Elysia chlorotica.</title>
        <authorList>
            <person name="Cai H."/>
            <person name="Li Q."/>
            <person name="Fang X."/>
            <person name="Li J."/>
            <person name="Curtis N.E."/>
            <person name="Altenburger A."/>
            <person name="Shibata T."/>
            <person name="Feng M."/>
            <person name="Maeda T."/>
            <person name="Schwartz J.A."/>
            <person name="Shigenobu S."/>
            <person name="Lundholm N."/>
            <person name="Nishiyama T."/>
            <person name="Yang H."/>
            <person name="Hasebe M."/>
            <person name="Li S."/>
            <person name="Pierce S.K."/>
            <person name="Wang J."/>
        </authorList>
    </citation>
    <scope>NUCLEOTIDE SEQUENCE [LARGE SCALE GENOMIC DNA]</scope>
    <source>
        <strain evidence="3">EC2010</strain>
        <tissue evidence="3">Whole organism of an adult</tissue>
    </source>
</reference>
<feature type="transmembrane region" description="Helical" evidence="2">
    <location>
        <begin position="226"/>
        <end position="246"/>
    </location>
</feature>
<feature type="transmembrane region" description="Helical" evidence="2">
    <location>
        <begin position="193"/>
        <end position="214"/>
    </location>
</feature>
<keyword evidence="2" id="KW-1133">Transmembrane helix</keyword>
<feature type="region of interest" description="Disordered" evidence="1">
    <location>
        <begin position="256"/>
        <end position="332"/>
    </location>
</feature>
<evidence type="ECO:0000256" key="1">
    <source>
        <dbReference type="SAM" id="MobiDB-lite"/>
    </source>
</evidence>
<feature type="region of interest" description="Disordered" evidence="1">
    <location>
        <begin position="63"/>
        <end position="93"/>
    </location>
</feature>
<name>A0A3S0ZWQ7_ELYCH</name>
<dbReference type="Proteomes" id="UP000271974">
    <property type="component" value="Unassembled WGS sequence"/>
</dbReference>
<evidence type="ECO:0000256" key="2">
    <source>
        <dbReference type="SAM" id="Phobius"/>
    </source>
</evidence>